<dbReference type="PANTHER" id="PTHR43014:SF2">
    <property type="entry name" value="MERCURIC REDUCTASE"/>
    <property type="match status" value="1"/>
</dbReference>
<dbReference type="EMBL" id="JACHHT010000001">
    <property type="protein sequence ID" value="MBB6519909.1"/>
    <property type="molecule type" value="Genomic_DNA"/>
</dbReference>
<keyword evidence="7 10" id="KW-0676">Redox-active center</keyword>
<dbReference type="InterPro" id="IPR016156">
    <property type="entry name" value="FAD/NAD-linked_Rdtase_dimer_sf"/>
</dbReference>
<dbReference type="Gene3D" id="3.50.50.60">
    <property type="entry name" value="FAD/NAD(P)-binding domain"/>
    <property type="match status" value="2"/>
</dbReference>
<evidence type="ECO:0000256" key="9">
    <source>
        <dbReference type="PIRSR" id="PIRSR000350-4"/>
    </source>
</evidence>
<evidence type="ECO:0000259" key="11">
    <source>
        <dbReference type="Pfam" id="PF02852"/>
    </source>
</evidence>
<dbReference type="PIRSF" id="PIRSF000350">
    <property type="entry name" value="Mercury_reductase_MerA"/>
    <property type="match status" value="1"/>
</dbReference>
<dbReference type="PRINTS" id="PR00411">
    <property type="entry name" value="PNDRDTASEI"/>
</dbReference>
<proteinExistence type="inferred from homology"/>
<evidence type="ECO:0000256" key="2">
    <source>
        <dbReference type="ARBA" id="ARBA00022630"/>
    </source>
</evidence>
<dbReference type="InterPro" id="IPR023753">
    <property type="entry name" value="FAD/NAD-binding_dom"/>
</dbReference>
<dbReference type="AlphaFoldDB" id="A0A7X0JPJ3"/>
<evidence type="ECO:0000256" key="6">
    <source>
        <dbReference type="ARBA" id="ARBA00023157"/>
    </source>
</evidence>
<evidence type="ECO:0000256" key="5">
    <source>
        <dbReference type="ARBA" id="ARBA00023002"/>
    </source>
</evidence>
<feature type="domain" description="FAD/NAD(P)-binding" evidence="12">
    <location>
        <begin position="10"/>
        <end position="328"/>
    </location>
</feature>
<keyword evidence="2 10" id="KW-0285">Flavoprotein</keyword>
<keyword evidence="8" id="KW-0520">NAD</keyword>
<dbReference type="InterPro" id="IPR004099">
    <property type="entry name" value="Pyr_nucl-diS_OxRdtase_dimer"/>
</dbReference>
<keyword evidence="6" id="KW-1015">Disulfide bond</keyword>
<keyword evidence="13" id="KW-0670">Pyruvate</keyword>
<evidence type="ECO:0000256" key="8">
    <source>
        <dbReference type="PIRSR" id="PIRSR000350-3"/>
    </source>
</evidence>
<gene>
    <name evidence="13" type="ORF">HNR48_000187</name>
</gene>
<feature type="binding site" evidence="8">
    <location>
        <begin position="180"/>
        <end position="187"/>
    </location>
    <ligand>
        <name>NAD(+)</name>
        <dbReference type="ChEBI" id="CHEBI:57540"/>
    </ligand>
</feature>
<dbReference type="InterPro" id="IPR012999">
    <property type="entry name" value="Pyr_OxRdtase_I_AS"/>
</dbReference>
<dbReference type="GO" id="GO:0050660">
    <property type="term" value="F:flavin adenine dinucleotide binding"/>
    <property type="evidence" value="ECO:0007669"/>
    <property type="project" value="TreeGrafter"/>
</dbReference>
<sequence>MFSNKKFDTNIVVIGAGSAGLISANIAATLNAKVTLIERHKMGGDCLNTGCVPSKTLLRSAKIRHLISESDRFGLKVAEASVDFPAVMGRVQSVIKHIEPNDSIERYTSLGVDCVTGDATLISPNEVLVNDQTIRARHIILAMGARPFIPDIPGLENIEYLTSDNIWELDELPESMLVMGSGAIACEMTQAFSRLGTRVSMVQRSASILNKEEPEVGEFMLKTFRDEGIDVKLNTSISEVRAGENGTIEALLRTADGSEQWESFQHLLLAVGRQANTEGMGLEDVGVELNDNGTVKVDEYLRSNHKNIMACGDVAGPYQFTHMASHQAWYATVNALFGFVKKFKVDYRIVPKAVFTDPEIASVGKLEAELKTESVAYEVINFPLDDMDRALAEGEAKGFIKVLTKAGSDKILGATIVGAHAAELLTEFVNAMKNGQGLNHILGTIHIYPSFSEANKYLAGQWKRKHAPQWALRILKKLHAWRR</sequence>
<evidence type="ECO:0000256" key="3">
    <source>
        <dbReference type="ARBA" id="ARBA00022827"/>
    </source>
</evidence>
<keyword evidence="5 10" id="KW-0560">Oxidoreductase</keyword>
<keyword evidence="4" id="KW-0521">NADP</keyword>
<dbReference type="PANTHER" id="PTHR43014">
    <property type="entry name" value="MERCURIC REDUCTASE"/>
    <property type="match status" value="1"/>
</dbReference>
<protein>
    <submittedName>
        <fullName evidence="13">Pyruvate/2-oxoglutarate dehydrogenase complex dihydrolipoamide dehydrogenase (E3) component</fullName>
    </submittedName>
</protein>
<reference evidence="13 14" key="1">
    <citation type="submission" date="2020-08" db="EMBL/GenBank/DDBJ databases">
        <title>Genomic Encyclopedia of Type Strains, Phase IV (KMG-IV): sequencing the most valuable type-strain genomes for metagenomic binning, comparative biology and taxonomic classification.</title>
        <authorList>
            <person name="Goeker M."/>
        </authorList>
    </citation>
    <scope>NUCLEOTIDE SEQUENCE [LARGE SCALE GENOMIC DNA]</scope>
    <source>
        <strain evidence="13 14">DSM 22368</strain>
    </source>
</reference>
<feature type="binding site" evidence="8">
    <location>
        <position position="272"/>
    </location>
    <ligand>
        <name>NAD(+)</name>
        <dbReference type="ChEBI" id="CHEBI:57540"/>
    </ligand>
</feature>
<dbReference type="PRINTS" id="PR00368">
    <property type="entry name" value="FADPNR"/>
</dbReference>
<feature type="domain" description="Pyridine nucleotide-disulphide oxidoreductase dimerisation" evidence="11">
    <location>
        <begin position="350"/>
        <end position="456"/>
    </location>
</feature>
<dbReference type="GO" id="GO:0003955">
    <property type="term" value="F:NAD(P)H dehydrogenase (quinone) activity"/>
    <property type="evidence" value="ECO:0007669"/>
    <property type="project" value="TreeGrafter"/>
</dbReference>
<feature type="disulfide bond" description="Redox-active" evidence="9">
    <location>
        <begin position="46"/>
        <end position="51"/>
    </location>
</feature>
<comment type="caution">
    <text evidence="13">The sequence shown here is derived from an EMBL/GenBank/DDBJ whole genome shotgun (WGS) entry which is preliminary data.</text>
</comment>
<dbReference type="InterPro" id="IPR036188">
    <property type="entry name" value="FAD/NAD-bd_sf"/>
</dbReference>
<evidence type="ECO:0000313" key="13">
    <source>
        <dbReference type="EMBL" id="MBB6519909.1"/>
    </source>
</evidence>
<dbReference type="Gene3D" id="3.30.390.30">
    <property type="match status" value="1"/>
</dbReference>
<evidence type="ECO:0000259" key="12">
    <source>
        <dbReference type="Pfam" id="PF07992"/>
    </source>
</evidence>
<feature type="binding site" evidence="8">
    <location>
        <position position="313"/>
    </location>
    <ligand>
        <name>FAD</name>
        <dbReference type="ChEBI" id="CHEBI:57692"/>
    </ligand>
</feature>
<evidence type="ECO:0000313" key="14">
    <source>
        <dbReference type="Proteomes" id="UP000528457"/>
    </source>
</evidence>
<dbReference type="InterPro" id="IPR001100">
    <property type="entry name" value="Pyr_nuc-diS_OxRdtase"/>
</dbReference>
<dbReference type="RefSeq" id="WP_243839289.1">
    <property type="nucleotide sequence ID" value="NZ_JAAQPJ010000024.1"/>
</dbReference>
<evidence type="ECO:0000256" key="7">
    <source>
        <dbReference type="ARBA" id="ARBA00023284"/>
    </source>
</evidence>
<comment type="cofactor">
    <cofactor evidence="8">
        <name>FAD</name>
        <dbReference type="ChEBI" id="CHEBI:57692"/>
    </cofactor>
    <text evidence="8">Binds 1 FAD per subunit.</text>
</comment>
<evidence type="ECO:0000256" key="1">
    <source>
        <dbReference type="ARBA" id="ARBA00007532"/>
    </source>
</evidence>
<evidence type="ECO:0000256" key="10">
    <source>
        <dbReference type="RuleBase" id="RU003691"/>
    </source>
</evidence>
<accession>A0A7X0JPJ3</accession>
<organism evidence="13 14">
    <name type="scientific">Pseudoteredinibacter isoporae</name>
    <dbReference type="NCBI Taxonomy" id="570281"/>
    <lineage>
        <taxon>Bacteria</taxon>
        <taxon>Pseudomonadati</taxon>
        <taxon>Pseudomonadota</taxon>
        <taxon>Gammaproteobacteria</taxon>
        <taxon>Cellvibrionales</taxon>
        <taxon>Cellvibrionaceae</taxon>
        <taxon>Pseudoteredinibacter</taxon>
    </lineage>
</organism>
<comment type="similarity">
    <text evidence="1 10">Belongs to the class-I pyridine nucleotide-disulfide oxidoreductase family.</text>
</comment>
<dbReference type="PROSITE" id="PS00076">
    <property type="entry name" value="PYRIDINE_REDOX_1"/>
    <property type="match status" value="1"/>
</dbReference>
<keyword evidence="14" id="KW-1185">Reference proteome</keyword>
<name>A0A7X0JPJ3_9GAMM</name>
<dbReference type="GO" id="GO:0016668">
    <property type="term" value="F:oxidoreductase activity, acting on a sulfur group of donors, NAD(P) as acceptor"/>
    <property type="evidence" value="ECO:0007669"/>
    <property type="project" value="InterPro"/>
</dbReference>
<feature type="binding site" evidence="8">
    <location>
        <position position="55"/>
    </location>
    <ligand>
        <name>FAD</name>
        <dbReference type="ChEBI" id="CHEBI:57692"/>
    </ligand>
</feature>
<dbReference type="SUPFAM" id="SSF51905">
    <property type="entry name" value="FAD/NAD(P)-binding domain"/>
    <property type="match status" value="1"/>
</dbReference>
<dbReference type="InParanoid" id="A0A7X0JPJ3"/>
<dbReference type="Pfam" id="PF07992">
    <property type="entry name" value="Pyr_redox_2"/>
    <property type="match status" value="1"/>
</dbReference>
<evidence type="ECO:0000256" key="4">
    <source>
        <dbReference type="ARBA" id="ARBA00022857"/>
    </source>
</evidence>
<dbReference type="Proteomes" id="UP000528457">
    <property type="component" value="Unassembled WGS sequence"/>
</dbReference>
<dbReference type="SUPFAM" id="SSF55424">
    <property type="entry name" value="FAD/NAD-linked reductases, dimerisation (C-terminal) domain"/>
    <property type="match status" value="1"/>
</dbReference>
<dbReference type="Pfam" id="PF02852">
    <property type="entry name" value="Pyr_redox_dim"/>
    <property type="match status" value="1"/>
</dbReference>
<dbReference type="FunFam" id="3.30.390.30:FF:000001">
    <property type="entry name" value="Dihydrolipoyl dehydrogenase"/>
    <property type="match status" value="1"/>
</dbReference>
<keyword evidence="3 8" id="KW-0274">FAD</keyword>
<keyword evidence="8" id="KW-0547">Nucleotide-binding</keyword>